<reference evidence="7 8" key="1">
    <citation type="journal article" date="2020" name="Cell">
        <title>Large-Scale Comparative Analyses of Tick Genomes Elucidate Their Genetic Diversity and Vector Capacities.</title>
        <authorList>
            <consortium name="Tick Genome and Microbiome Consortium (TIGMIC)"/>
            <person name="Jia N."/>
            <person name="Wang J."/>
            <person name="Shi W."/>
            <person name="Du L."/>
            <person name="Sun Y."/>
            <person name="Zhan W."/>
            <person name="Jiang J.F."/>
            <person name="Wang Q."/>
            <person name="Zhang B."/>
            <person name="Ji P."/>
            <person name="Bell-Sakyi L."/>
            <person name="Cui X.M."/>
            <person name="Yuan T.T."/>
            <person name="Jiang B.G."/>
            <person name="Yang W.F."/>
            <person name="Lam T.T."/>
            <person name="Chang Q.C."/>
            <person name="Ding S.J."/>
            <person name="Wang X.J."/>
            <person name="Zhu J.G."/>
            <person name="Ruan X.D."/>
            <person name="Zhao L."/>
            <person name="Wei J.T."/>
            <person name="Ye R.Z."/>
            <person name="Que T.C."/>
            <person name="Du C.H."/>
            <person name="Zhou Y.H."/>
            <person name="Cheng J.X."/>
            <person name="Dai P.F."/>
            <person name="Guo W.B."/>
            <person name="Han X.H."/>
            <person name="Huang E.J."/>
            <person name="Li L.F."/>
            <person name="Wei W."/>
            <person name="Gao Y.C."/>
            <person name="Liu J.Z."/>
            <person name="Shao H.Z."/>
            <person name="Wang X."/>
            <person name="Wang C.C."/>
            <person name="Yang T.C."/>
            <person name="Huo Q.B."/>
            <person name="Li W."/>
            <person name="Chen H.Y."/>
            <person name="Chen S.E."/>
            <person name="Zhou L.G."/>
            <person name="Ni X.B."/>
            <person name="Tian J.H."/>
            <person name="Sheng Y."/>
            <person name="Liu T."/>
            <person name="Pan Y.S."/>
            <person name="Xia L.Y."/>
            <person name="Li J."/>
            <person name="Zhao F."/>
            <person name="Cao W.C."/>
        </authorList>
    </citation>
    <scope>NUCLEOTIDE SEQUENCE [LARGE SCALE GENOMIC DNA]</scope>
    <source>
        <strain evidence="7">HaeL-2018</strain>
    </source>
</reference>
<dbReference type="GO" id="GO:0005634">
    <property type="term" value="C:nucleus"/>
    <property type="evidence" value="ECO:0007669"/>
    <property type="project" value="UniProtKB-SubCell"/>
</dbReference>
<sequence>MEARVGQKCSRGASLTSSLPPQVFVPLVRGVVERMRACCSLQSEAFRAPLGALVELAKLRLPGAPPAQCPLARIILEDPMWLPATVTGGRELSKLSLLGPFLALSPFAEDEPGLVRAYYEERDPEHIQLAHQTLRAMLEAARGQLHQLLLSLLLSGREEVLGWLAAVLKANERRAQLQVDPRLVAPDGLMLNLAAVLQLLALKVHPAKVDPHYPFRENARVDVLADTRLCLDAQQAEEFTRELREWPAHALCALGGTVGRIGSCRWTMRVHCPIIQHELRGLASIARRCPLECGRGRRAGGGEGQLPDGVPVPGPAGGAPGGGAGCGAVRPAAARAAGAAAAGAGAVGQPAPVGARGGQPVAVRNRRLIAKWRQQARRIAQGKLCTDAGLLDPTLLGRCLNLYNLAAAVFLTLLHE</sequence>
<dbReference type="GO" id="GO:0006511">
    <property type="term" value="P:ubiquitin-dependent protein catabolic process"/>
    <property type="evidence" value="ECO:0007669"/>
    <property type="project" value="InterPro"/>
</dbReference>
<keyword evidence="4" id="KW-0833">Ubl conjugation pathway</keyword>
<dbReference type="GO" id="GO:0036503">
    <property type="term" value="P:ERAD pathway"/>
    <property type="evidence" value="ECO:0007669"/>
    <property type="project" value="InterPro"/>
</dbReference>
<name>A0A9J6GR21_HAELO</name>
<keyword evidence="3" id="KW-0808">Transferase</keyword>
<dbReference type="GO" id="GO:0005737">
    <property type="term" value="C:cytoplasm"/>
    <property type="evidence" value="ECO:0007669"/>
    <property type="project" value="TreeGrafter"/>
</dbReference>
<dbReference type="AlphaFoldDB" id="A0A9J6GR21"/>
<dbReference type="Pfam" id="PF10408">
    <property type="entry name" value="Ufd2P_core"/>
    <property type="match status" value="2"/>
</dbReference>
<dbReference type="PANTHER" id="PTHR13931:SF2">
    <property type="entry name" value="UBIQUITIN CONJUGATION FACTOR E4 B"/>
    <property type="match status" value="1"/>
</dbReference>
<keyword evidence="5" id="KW-0539">Nucleus</keyword>
<dbReference type="VEuPathDB" id="VectorBase:HLOH_041649"/>
<evidence type="ECO:0000256" key="1">
    <source>
        <dbReference type="ARBA" id="ARBA00004123"/>
    </source>
</evidence>
<comment type="subcellular location">
    <subcellularLocation>
        <location evidence="1">Nucleus</location>
    </subcellularLocation>
</comment>
<comment type="caution">
    <text evidence="7">The sequence shown here is derived from an EMBL/GenBank/DDBJ whole genome shotgun (WGS) entry which is preliminary data.</text>
</comment>
<gene>
    <name evidence="7" type="ORF">HPB48_012178</name>
</gene>
<protein>
    <recommendedName>
        <fullName evidence="6">Ubiquitin conjugation factor E4 core domain-containing protein</fullName>
    </recommendedName>
</protein>
<dbReference type="OrthoDB" id="20295at2759"/>
<organism evidence="7 8">
    <name type="scientific">Haemaphysalis longicornis</name>
    <name type="common">Bush tick</name>
    <dbReference type="NCBI Taxonomy" id="44386"/>
    <lineage>
        <taxon>Eukaryota</taxon>
        <taxon>Metazoa</taxon>
        <taxon>Ecdysozoa</taxon>
        <taxon>Arthropoda</taxon>
        <taxon>Chelicerata</taxon>
        <taxon>Arachnida</taxon>
        <taxon>Acari</taxon>
        <taxon>Parasitiformes</taxon>
        <taxon>Ixodida</taxon>
        <taxon>Ixodoidea</taxon>
        <taxon>Ixodidae</taxon>
        <taxon>Haemaphysalinae</taxon>
        <taxon>Haemaphysalis</taxon>
    </lineage>
</organism>
<dbReference type="GO" id="GO:0000209">
    <property type="term" value="P:protein polyubiquitination"/>
    <property type="evidence" value="ECO:0007669"/>
    <property type="project" value="TreeGrafter"/>
</dbReference>
<dbReference type="Proteomes" id="UP000821853">
    <property type="component" value="Unassembled WGS sequence"/>
</dbReference>
<evidence type="ECO:0000313" key="7">
    <source>
        <dbReference type="EMBL" id="KAH9377763.1"/>
    </source>
</evidence>
<dbReference type="GO" id="GO:0034450">
    <property type="term" value="F:ubiquitin-ubiquitin ligase activity"/>
    <property type="evidence" value="ECO:0007669"/>
    <property type="project" value="InterPro"/>
</dbReference>
<evidence type="ECO:0000313" key="8">
    <source>
        <dbReference type="Proteomes" id="UP000821853"/>
    </source>
</evidence>
<dbReference type="InterPro" id="IPR045132">
    <property type="entry name" value="UBE4"/>
</dbReference>
<evidence type="ECO:0000256" key="3">
    <source>
        <dbReference type="ARBA" id="ARBA00022679"/>
    </source>
</evidence>
<accession>A0A9J6GR21</accession>
<dbReference type="InterPro" id="IPR019474">
    <property type="entry name" value="Ub_conjug_fac_E4_core"/>
</dbReference>
<dbReference type="EMBL" id="JABSTR010000008">
    <property type="protein sequence ID" value="KAH9377763.1"/>
    <property type="molecule type" value="Genomic_DNA"/>
</dbReference>
<keyword evidence="8" id="KW-1185">Reference proteome</keyword>
<proteinExistence type="predicted"/>
<evidence type="ECO:0000256" key="4">
    <source>
        <dbReference type="ARBA" id="ARBA00022786"/>
    </source>
</evidence>
<evidence type="ECO:0000259" key="6">
    <source>
        <dbReference type="Pfam" id="PF10408"/>
    </source>
</evidence>
<evidence type="ECO:0000256" key="2">
    <source>
        <dbReference type="ARBA" id="ARBA00004906"/>
    </source>
</evidence>
<comment type="pathway">
    <text evidence="2">Protein modification; protein ubiquitination.</text>
</comment>
<dbReference type="PANTHER" id="PTHR13931">
    <property type="entry name" value="UBIQUITINATION FACTOR E4"/>
    <property type="match status" value="1"/>
</dbReference>
<feature type="domain" description="Ubiquitin conjugation factor E4 core" evidence="6">
    <location>
        <begin position="359"/>
        <end position="414"/>
    </location>
</feature>
<dbReference type="GO" id="GO:0000151">
    <property type="term" value="C:ubiquitin ligase complex"/>
    <property type="evidence" value="ECO:0007669"/>
    <property type="project" value="InterPro"/>
</dbReference>
<feature type="domain" description="Ubiquitin conjugation factor E4 core" evidence="6">
    <location>
        <begin position="98"/>
        <end position="240"/>
    </location>
</feature>
<evidence type="ECO:0000256" key="5">
    <source>
        <dbReference type="ARBA" id="ARBA00023242"/>
    </source>
</evidence>